<dbReference type="AlphaFoldDB" id="A0A133UD23"/>
<organism evidence="8 9">
    <name type="scientific">candidate division MSBL1 archaeon SCGC-AAA259E19</name>
    <dbReference type="NCBI Taxonomy" id="1698264"/>
    <lineage>
        <taxon>Archaea</taxon>
        <taxon>Methanobacteriati</taxon>
        <taxon>Methanobacteriota</taxon>
        <taxon>candidate division MSBL1</taxon>
    </lineage>
</organism>
<keyword evidence="9" id="KW-1185">Reference proteome</keyword>
<dbReference type="InterPro" id="IPR034457">
    <property type="entry name" value="Organic_radical-activating"/>
</dbReference>
<evidence type="ECO:0000256" key="2">
    <source>
        <dbReference type="ARBA" id="ARBA00022691"/>
    </source>
</evidence>
<dbReference type="InterPro" id="IPR013785">
    <property type="entry name" value="Aldolase_TIM"/>
</dbReference>
<feature type="binding site" evidence="6">
    <location>
        <position position="88"/>
    </location>
    <ligand>
        <name>[4Fe-4S] cluster</name>
        <dbReference type="ChEBI" id="CHEBI:49883"/>
        <note>4Fe-4S-S-AdoMet</note>
    </ligand>
</feature>
<dbReference type="SFLD" id="SFLDG01101">
    <property type="entry name" value="Uncharacterised_Radical_SAM_Su"/>
    <property type="match status" value="1"/>
</dbReference>
<evidence type="ECO:0000313" key="8">
    <source>
        <dbReference type="EMBL" id="KXA92084.1"/>
    </source>
</evidence>
<keyword evidence="1" id="KW-0004">4Fe-4S</keyword>
<dbReference type="PANTHER" id="PTHR30352">
    <property type="entry name" value="PYRUVATE FORMATE-LYASE-ACTIVATING ENZYME"/>
    <property type="match status" value="1"/>
</dbReference>
<accession>A0A133UD23</accession>
<dbReference type="GO" id="GO:0003824">
    <property type="term" value="F:catalytic activity"/>
    <property type="evidence" value="ECO:0007669"/>
    <property type="project" value="InterPro"/>
</dbReference>
<keyword evidence="4 6" id="KW-0408">Iron</keyword>
<keyword evidence="5 6" id="KW-0411">Iron-sulfur</keyword>
<keyword evidence="2 6" id="KW-0949">S-adenosyl-L-methionine</keyword>
<evidence type="ECO:0000256" key="6">
    <source>
        <dbReference type="PIRSR" id="PIRSR004869-50"/>
    </source>
</evidence>
<keyword evidence="3 6" id="KW-0479">Metal-binding</keyword>
<dbReference type="InterPro" id="IPR027596">
    <property type="entry name" value="AmmeMemoSam_rS"/>
</dbReference>
<evidence type="ECO:0000256" key="3">
    <source>
        <dbReference type="ARBA" id="ARBA00022723"/>
    </source>
</evidence>
<dbReference type="SFLD" id="SFLDS00029">
    <property type="entry name" value="Radical_SAM"/>
    <property type="match status" value="1"/>
</dbReference>
<dbReference type="NCBIfam" id="TIGR04337">
    <property type="entry name" value="AmmeMemoSam_rS"/>
    <property type="match status" value="1"/>
</dbReference>
<proteinExistence type="predicted"/>
<dbReference type="SMART" id="SM00729">
    <property type="entry name" value="Elp3"/>
    <property type="match status" value="1"/>
</dbReference>
<dbReference type="Pfam" id="PF04055">
    <property type="entry name" value="Radical_SAM"/>
    <property type="match status" value="1"/>
</dbReference>
<dbReference type="Gene3D" id="3.20.20.70">
    <property type="entry name" value="Aldolase class I"/>
    <property type="match status" value="1"/>
</dbReference>
<sequence>MEKLAKYWEEGPAECAVKCLLCPRKCVIAPGDVGYCRGRKNRGGELYAINYGEATSANPDPIEKKPLYHFRPGSRVFSMSTAGCNFECRHCQNWTLSQSSVDEIDTVQIAPQEAVEKAKRSNCQGIAYTYGEPVIWFEYALDTAELVHDEGLYNVFVTNGYMNLDAWRDLEPYLDGMNVDLKAFSDEFYQNVCGVPSVEPVLDTCKWAVDNGIHLELTNLLIPEENDDPEQIREMCRWIVDELDPRVPIHFSRFRPMYKMMDKSPTPIGTLERALEIAEDEGLEHVYVGNVPGHEADNTYCPDCGELLIARSGFSVSEYNLDDGRCPSCDAEINIAGEPSLGR</sequence>
<dbReference type="PATRIC" id="fig|1698264.3.peg.850"/>
<name>A0A133UD23_9EURY</name>
<dbReference type="InterPro" id="IPR007197">
    <property type="entry name" value="rSAM"/>
</dbReference>
<dbReference type="CDD" id="cd01335">
    <property type="entry name" value="Radical_SAM"/>
    <property type="match status" value="1"/>
</dbReference>
<evidence type="ECO:0000256" key="4">
    <source>
        <dbReference type="ARBA" id="ARBA00023004"/>
    </source>
</evidence>
<evidence type="ECO:0000313" key="9">
    <source>
        <dbReference type="Proteomes" id="UP000070284"/>
    </source>
</evidence>
<comment type="caution">
    <text evidence="8">The sequence shown here is derived from an EMBL/GenBank/DDBJ whole genome shotgun (WGS) entry which is preliminary data.</text>
</comment>
<evidence type="ECO:0000259" key="7">
    <source>
        <dbReference type="PROSITE" id="PS51918"/>
    </source>
</evidence>
<feature type="binding site" evidence="6">
    <location>
        <position position="91"/>
    </location>
    <ligand>
        <name>[4Fe-4S] cluster</name>
        <dbReference type="ChEBI" id="CHEBI:49883"/>
        <note>4Fe-4S-S-AdoMet</note>
    </ligand>
</feature>
<comment type="cofactor">
    <cofactor evidence="6">
        <name>[4Fe-4S] cluster</name>
        <dbReference type="ChEBI" id="CHEBI:49883"/>
    </cofactor>
    <text evidence="6">Binds 1 [4Fe-4S] cluster. The cluster is coordinated with 3 cysteines and an exchangeable S-adenosyl-L-methionine.</text>
</comment>
<dbReference type="PROSITE" id="PS51918">
    <property type="entry name" value="RADICAL_SAM"/>
    <property type="match status" value="1"/>
</dbReference>
<dbReference type="InterPro" id="IPR058240">
    <property type="entry name" value="rSAM_sf"/>
</dbReference>
<dbReference type="InterPro" id="IPR006638">
    <property type="entry name" value="Elp3/MiaA/NifB-like_rSAM"/>
</dbReference>
<feature type="domain" description="Radical SAM core" evidence="7">
    <location>
        <begin position="69"/>
        <end position="284"/>
    </location>
</feature>
<gene>
    <name evidence="8" type="ORF">AKJ65_08075</name>
</gene>
<dbReference type="EMBL" id="LHXO01000188">
    <property type="protein sequence ID" value="KXA92084.1"/>
    <property type="molecule type" value="Genomic_DNA"/>
</dbReference>
<dbReference type="InterPro" id="IPR016431">
    <property type="entry name" value="Pyrv-formate_lyase-activ_prd"/>
</dbReference>
<dbReference type="GO" id="GO:0051539">
    <property type="term" value="F:4 iron, 4 sulfur cluster binding"/>
    <property type="evidence" value="ECO:0007669"/>
    <property type="project" value="UniProtKB-KW"/>
</dbReference>
<feature type="binding site" evidence="6">
    <location>
        <position position="84"/>
    </location>
    <ligand>
        <name>[4Fe-4S] cluster</name>
        <dbReference type="ChEBI" id="CHEBI:49883"/>
        <note>4Fe-4S-S-AdoMet</note>
    </ligand>
</feature>
<dbReference type="PIRSF" id="PIRSF004869">
    <property type="entry name" value="PflX_prd"/>
    <property type="match status" value="1"/>
</dbReference>
<dbReference type="GO" id="GO:0046872">
    <property type="term" value="F:metal ion binding"/>
    <property type="evidence" value="ECO:0007669"/>
    <property type="project" value="UniProtKB-KW"/>
</dbReference>
<dbReference type="PANTHER" id="PTHR30352:SF5">
    <property type="entry name" value="PYRUVATE FORMATE-LYASE 1-ACTIVATING ENZYME"/>
    <property type="match status" value="1"/>
</dbReference>
<evidence type="ECO:0000256" key="1">
    <source>
        <dbReference type="ARBA" id="ARBA00022485"/>
    </source>
</evidence>
<dbReference type="SUPFAM" id="SSF102114">
    <property type="entry name" value="Radical SAM enzymes"/>
    <property type="match status" value="1"/>
</dbReference>
<evidence type="ECO:0000256" key="5">
    <source>
        <dbReference type="ARBA" id="ARBA00023014"/>
    </source>
</evidence>
<protein>
    <recommendedName>
        <fullName evidence="7">Radical SAM core domain-containing protein</fullName>
    </recommendedName>
</protein>
<dbReference type="Proteomes" id="UP000070284">
    <property type="component" value="Unassembled WGS sequence"/>
</dbReference>
<reference evidence="8 9" key="1">
    <citation type="journal article" date="2016" name="Sci. Rep.">
        <title>Metabolic traits of an uncultured archaeal lineage -MSBL1- from brine pools of the Red Sea.</title>
        <authorList>
            <person name="Mwirichia R."/>
            <person name="Alam I."/>
            <person name="Rashid M."/>
            <person name="Vinu M."/>
            <person name="Ba-Alawi W."/>
            <person name="Anthony Kamau A."/>
            <person name="Kamanda Ngugi D."/>
            <person name="Goker M."/>
            <person name="Klenk H.P."/>
            <person name="Bajic V."/>
            <person name="Stingl U."/>
        </authorList>
    </citation>
    <scope>NUCLEOTIDE SEQUENCE [LARGE SCALE GENOMIC DNA]</scope>
    <source>
        <strain evidence="8">SCGC-AAA259E19</strain>
    </source>
</reference>